<dbReference type="PANTHER" id="PTHR33337">
    <property type="entry name" value="GFA DOMAIN-CONTAINING PROTEIN"/>
    <property type="match status" value="1"/>
</dbReference>
<accession>A0A382AS88</accession>
<keyword evidence="3" id="KW-0862">Zinc</keyword>
<evidence type="ECO:0000256" key="4">
    <source>
        <dbReference type="ARBA" id="ARBA00023239"/>
    </source>
</evidence>
<protein>
    <recommendedName>
        <fullName evidence="5">CENP-V/GFA domain-containing protein</fullName>
    </recommendedName>
</protein>
<dbReference type="AlphaFoldDB" id="A0A382AS88"/>
<dbReference type="PANTHER" id="PTHR33337:SF40">
    <property type="entry name" value="CENP-V_GFA DOMAIN-CONTAINING PROTEIN-RELATED"/>
    <property type="match status" value="1"/>
</dbReference>
<evidence type="ECO:0000256" key="1">
    <source>
        <dbReference type="ARBA" id="ARBA00005495"/>
    </source>
</evidence>
<reference evidence="6" key="1">
    <citation type="submission" date="2018-05" db="EMBL/GenBank/DDBJ databases">
        <authorList>
            <person name="Lanie J.A."/>
            <person name="Ng W.-L."/>
            <person name="Kazmierczak K.M."/>
            <person name="Andrzejewski T.M."/>
            <person name="Davidsen T.M."/>
            <person name="Wayne K.J."/>
            <person name="Tettelin H."/>
            <person name="Glass J.I."/>
            <person name="Rusch D."/>
            <person name="Podicherti R."/>
            <person name="Tsui H.-C.T."/>
            <person name="Winkler M.E."/>
        </authorList>
    </citation>
    <scope>NUCLEOTIDE SEQUENCE</scope>
</reference>
<name>A0A382AS88_9ZZZZ</name>
<proteinExistence type="inferred from homology"/>
<dbReference type="SUPFAM" id="SSF51316">
    <property type="entry name" value="Mss4-like"/>
    <property type="match status" value="1"/>
</dbReference>
<evidence type="ECO:0000259" key="5">
    <source>
        <dbReference type="Pfam" id="PF04828"/>
    </source>
</evidence>
<dbReference type="GO" id="GO:0046872">
    <property type="term" value="F:metal ion binding"/>
    <property type="evidence" value="ECO:0007669"/>
    <property type="project" value="UniProtKB-KW"/>
</dbReference>
<organism evidence="6">
    <name type="scientific">marine metagenome</name>
    <dbReference type="NCBI Taxonomy" id="408172"/>
    <lineage>
        <taxon>unclassified sequences</taxon>
        <taxon>metagenomes</taxon>
        <taxon>ecological metagenomes</taxon>
    </lineage>
</organism>
<dbReference type="InterPro" id="IPR006913">
    <property type="entry name" value="CENP-V/GFA"/>
</dbReference>
<sequence>MPHKHAGGCDHIHTHSDNGPIDCHTCHCSVCKRVTGQDTTHVALFNYTDLEVDDEGSLNRQPFNEDNPDGPLELCTCSSCGTPILLDDKQRRIRIIVPNLMGYDPESMPATYHAFFDPSAGAEIPEDGRPVHEGLHPSFVMPDPA</sequence>
<evidence type="ECO:0000256" key="2">
    <source>
        <dbReference type="ARBA" id="ARBA00022723"/>
    </source>
</evidence>
<keyword evidence="4" id="KW-0456">Lyase</keyword>
<feature type="domain" description="CENP-V/GFA" evidence="5">
    <location>
        <begin position="9"/>
        <end position="111"/>
    </location>
</feature>
<comment type="similarity">
    <text evidence="1">Belongs to the Gfa family.</text>
</comment>
<dbReference type="InterPro" id="IPR011057">
    <property type="entry name" value="Mss4-like_sf"/>
</dbReference>
<evidence type="ECO:0000313" key="6">
    <source>
        <dbReference type="EMBL" id="SVB04366.1"/>
    </source>
</evidence>
<dbReference type="Gene3D" id="3.90.1590.10">
    <property type="entry name" value="glutathione-dependent formaldehyde- activating enzyme (gfa)"/>
    <property type="match status" value="1"/>
</dbReference>
<gene>
    <name evidence="6" type="ORF">METZ01_LOCUS157220</name>
</gene>
<keyword evidence="2" id="KW-0479">Metal-binding</keyword>
<dbReference type="GO" id="GO:0016846">
    <property type="term" value="F:carbon-sulfur lyase activity"/>
    <property type="evidence" value="ECO:0007669"/>
    <property type="project" value="InterPro"/>
</dbReference>
<dbReference type="EMBL" id="UINC01026610">
    <property type="protein sequence ID" value="SVB04366.1"/>
    <property type="molecule type" value="Genomic_DNA"/>
</dbReference>
<evidence type="ECO:0000256" key="3">
    <source>
        <dbReference type="ARBA" id="ARBA00022833"/>
    </source>
</evidence>
<dbReference type="Pfam" id="PF04828">
    <property type="entry name" value="GFA"/>
    <property type="match status" value="1"/>
</dbReference>